<evidence type="ECO:0000256" key="1">
    <source>
        <dbReference type="ARBA" id="ARBA00006484"/>
    </source>
</evidence>
<dbReference type="Proteomes" id="UP000598271">
    <property type="component" value="Unassembled WGS sequence"/>
</dbReference>
<dbReference type="Pfam" id="PF13561">
    <property type="entry name" value="adh_short_C2"/>
    <property type="match status" value="1"/>
</dbReference>
<evidence type="ECO:0000313" key="3">
    <source>
        <dbReference type="EMBL" id="GHB82029.1"/>
    </source>
</evidence>
<keyword evidence="2" id="KW-0560">Oxidoreductase</keyword>
<dbReference type="AlphaFoldDB" id="A0A8J3D6Q5"/>
<comment type="caution">
    <text evidence="3">The sequence shown here is derived from an EMBL/GenBank/DDBJ whole genome shotgun (WGS) entry which is preliminary data.</text>
</comment>
<dbReference type="CDD" id="cd05233">
    <property type="entry name" value="SDR_c"/>
    <property type="match status" value="1"/>
</dbReference>
<gene>
    <name evidence="3" type="ORF">GCM10007390_41300</name>
</gene>
<dbReference type="PANTHER" id="PTHR43477">
    <property type="entry name" value="DIHYDROANTICAPSIN 7-DEHYDROGENASE"/>
    <property type="match status" value="1"/>
</dbReference>
<dbReference type="InterPro" id="IPR051122">
    <property type="entry name" value="SDR_DHRS6-like"/>
</dbReference>
<name>A0A8J3D6Q5_9BACT</name>
<dbReference type="GO" id="GO:0016491">
    <property type="term" value="F:oxidoreductase activity"/>
    <property type="evidence" value="ECO:0007669"/>
    <property type="project" value="UniProtKB-KW"/>
</dbReference>
<dbReference type="InterPro" id="IPR036291">
    <property type="entry name" value="NAD(P)-bd_dom_sf"/>
</dbReference>
<evidence type="ECO:0000313" key="4">
    <source>
        <dbReference type="Proteomes" id="UP000598271"/>
    </source>
</evidence>
<organism evidence="3 4">
    <name type="scientific">Persicitalea jodogahamensis</name>
    <dbReference type="NCBI Taxonomy" id="402147"/>
    <lineage>
        <taxon>Bacteria</taxon>
        <taxon>Pseudomonadati</taxon>
        <taxon>Bacteroidota</taxon>
        <taxon>Cytophagia</taxon>
        <taxon>Cytophagales</taxon>
        <taxon>Spirosomataceae</taxon>
        <taxon>Persicitalea</taxon>
    </lineage>
</organism>
<protein>
    <submittedName>
        <fullName evidence="3">Oxidoreductase</fullName>
    </submittedName>
</protein>
<dbReference type="EMBL" id="BMXF01000004">
    <property type="protein sequence ID" value="GHB82029.1"/>
    <property type="molecule type" value="Genomic_DNA"/>
</dbReference>
<dbReference type="RefSeq" id="WP_189566762.1">
    <property type="nucleotide sequence ID" value="NZ_BMXF01000004.1"/>
</dbReference>
<dbReference type="Gene3D" id="3.40.50.720">
    <property type="entry name" value="NAD(P)-binding Rossmann-like Domain"/>
    <property type="match status" value="1"/>
</dbReference>
<proteinExistence type="inferred from homology"/>
<dbReference type="PANTHER" id="PTHR43477:SF1">
    <property type="entry name" value="DIHYDROANTICAPSIN 7-DEHYDROGENASE"/>
    <property type="match status" value="1"/>
</dbReference>
<sequence length="235" mass="24984">MKKRFANKNILIVGASTGIGHEAARMVLAEGGTVWVAGRNKPDLEVEFLKWDALAPEDSVFDSLPETMHGLIYCAGTINLKPFGRLKLENFNTDFQINTLGAVAALQPNINRLKKSNGAGVVFFSSVAANTGFTFHTSIAMAKAGLQGLAIALAAEFALAGIRFNVIAPSLTDTPLAEQLLSSEDRREASAKRHPLGRFGTPQDLATAATYLVSEDASWITGQILGVDGGLGKLK</sequence>
<keyword evidence="4" id="KW-1185">Reference proteome</keyword>
<reference evidence="3 4" key="1">
    <citation type="journal article" date="2014" name="Int. J. Syst. Evol. Microbiol.">
        <title>Complete genome sequence of Corynebacterium casei LMG S-19264T (=DSM 44701T), isolated from a smear-ripened cheese.</title>
        <authorList>
            <consortium name="US DOE Joint Genome Institute (JGI-PGF)"/>
            <person name="Walter F."/>
            <person name="Albersmeier A."/>
            <person name="Kalinowski J."/>
            <person name="Ruckert C."/>
        </authorList>
    </citation>
    <scope>NUCLEOTIDE SEQUENCE [LARGE SCALE GENOMIC DNA]</scope>
    <source>
        <strain evidence="3 4">KCTC 12866</strain>
    </source>
</reference>
<accession>A0A8J3D6Q5</accession>
<dbReference type="SUPFAM" id="SSF51735">
    <property type="entry name" value="NAD(P)-binding Rossmann-fold domains"/>
    <property type="match status" value="1"/>
</dbReference>
<comment type="similarity">
    <text evidence="1">Belongs to the short-chain dehydrogenases/reductases (SDR) family.</text>
</comment>
<dbReference type="PRINTS" id="PR00081">
    <property type="entry name" value="GDHRDH"/>
</dbReference>
<dbReference type="InterPro" id="IPR002347">
    <property type="entry name" value="SDR_fam"/>
</dbReference>
<evidence type="ECO:0000256" key="2">
    <source>
        <dbReference type="ARBA" id="ARBA00023002"/>
    </source>
</evidence>